<evidence type="ECO:0000256" key="1">
    <source>
        <dbReference type="SAM" id="Phobius"/>
    </source>
</evidence>
<reference evidence="2 3" key="1">
    <citation type="submission" date="2020-08" db="EMBL/GenBank/DDBJ databases">
        <title>Sequencing the genomes of 1000 actinobacteria strains.</title>
        <authorList>
            <person name="Klenk H.-P."/>
        </authorList>
    </citation>
    <scope>NUCLEOTIDE SEQUENCE [LARGE SCALE GENOMIC DNA]</scope>
    <source>
        <strain evidence="2 3">DSM 44936</strain>
    </source>
</reference>
<keyword evidence="3" id="KW-1185">Reference proteome</keyword>
<accession>A0A7X0M743</accession>
<evidence type="ECO:0000313" key="2">
    <source>
        <dbReference type="EMBL" id="MBB6472461.1"/>
    </source>
</evidence>
<protein>
    <recommendedName>
        <fullName evidence="4">Integral membrane protein</fullName>
    </recommendedName>
</protein>
<keyword evidence="1" id="KW-0472">Membrane</keyword>
<dbReference type="EMBL" id="JACHIU010000001">
    <property type="protein sequence ID" value="MBB6472461.1"/>
    <property type="molecule type" value="Genomic_DNA"/>
</dbReference>
<dbReference type="Proteomes" id="UP000555564">
    <property type="component" value="Unassembled WGS sequence"/>
</dbReference>
<name>A0A7X0M743_9ACTN</name>
<organism evidence="2 3">
    <name type="scientific">Sphaerisporangium rubeum</name>
    <dbReference type="NCBI Taxonomy" id="321317"/>
    <lineage>
        <taxon>Bacteria</taxon>
        <taxon>Bacillati</taxon>
        <taxon>Actinomycetota</taxon>
        <taxon>Actinomycetes</taxon>
        <taxon>Streptosporangiales</taxon>
        <taxon>Streptosporangiaceae</taxon>
        <taxon>Sphaerisporangium</taxon>
    </lineage>
</organism>
<keyword evidence="1" id="KW-0812">Transmembrane</keyword>
<comment type="caution">
    <text evidence="2">The sequence shown here is derived from an EMBL/GenBank/DDBJ whole genome shotgun (WGS) entry which is preliminary data.</text>
</comment>
<evidence type="ECO:0008006" key="4">
    <source>
        <dbReference type="Google" id="ProtNLM"/>
    </source>
</evidence>
<proteinExistence type="predicted"/>
<evidence type="ECO:0000313" key="3">
    <source>
        <dbReference type="Proteomes" id="UP000555564"/>
    </source>
</evidence>
<keyword evidence="1" id="KW-1133">Transmembrane helix</keyword>
<sequence>MITALAVALIGGSLLLAALCVITAVRNRPMGMVLLIGLGVLELGVLAQAVAGIVHVARGDGPAETATFVGYLAAMVVIPPAAAFWALAERSRWGPAVAAVACFAVPVMTGRLLQIWQGTA</sequence>
<dbReference type="RefSeq" id="WP_184979549.1">
    <property type="nucleotide sequence ID" value="NZ_BAAALO010000037.1"/>
</dbReference>
<feature type="transmembrane region" description="Helical" evidence="1">
    <location>
        <begin position="93"/>
        <end position="113"/>
    </location>
</feature>
<feature type="transmembrane region" description="Helical" evidence="1">
    <location>
        <begin position="68"/>
        <end position="87"/>
    </location>
</feature>
<dbReference type="AlphaFoldDB" id="A0A7X0M743"/>
<gene>
    <name evidence="2" type="ORF">BJ992_001892</name>
</gene>
<feature type="transmembrane region" description="Helical" evidence="1">
    <location>
        <begin position="30"/>
        <end position="56"/>
    </location>
</feature>